<proteinExistence type="predicted"/>
<evidence type="ECO:0000313" key="1">
    <source>
        <dbReference type="EMBL" id="GAA6503215.1"/>
    </source>
</evidence>
<dbReference type="Proteomes" id="UP001600941">
    <property type="component" value="Unassembled WGS sequence"/>
</dbReference>
<dbReference type="EMBL" id="BAABZQ010000001">
    <property type="protein sequence ID" value="GAA6503215.1"/>
    <property type="molecule type" value="Genomic_DNA"/>
</dbReference>
<organism evidence="1 2">
    <name type="scientific">Blautia parvula</name>
    <dbReference type="NCBI Taxonomy" id="2877527"/>
    <lineage>
        <taxon>Bacteria</taxon>
        <taxon>Bacillati</taxon>
        <taxon>Bacillota</taxon>
        <taxon>Clostridia</taxon>
        <taxon>Lachnospirales</taxon>
        <taxon>Lachnospiraceae</taxon>
        <taxon>Blautia</taxon>
    </lineage>
</organism>
<evidence type="ECO:0000313" key="2">
    <source>
        <dbReference type="Proteomes" id="UP001600941"/>
    </source>
</evidence>
<name>A0ABQ0C349_9FIRM</name>
<comment type="caution">
    <text evidence="1">The sequence shown here is derived from an EMBL/GenBank/DDBJ whole genome shotgun (WGS) entry which is preliminary data.</text>
</comment>
<reference evidence="1 2" key="1">
    <citation type="submission" date="2024-04" db="EMBL/GenBank/DDBJ databases">
        <title>Defined microbial consortia suppress multidrug-resistant proinflammatory Enterobacteriaceae via ecological control.</title>
        <authorList>
            <person name="Furuichi M."/>
            <person name="Kawaguchi T."/>
            <person name="Pust M."/>
            <person name="Yasuma K."/>
            <person name="Plichta D."/>
            <person name="Hasegawa N."/>
            <person name="Ohya T."/>
            <person name="Bhattarai S."/>
            <person name="Sasajima S."/>
            <person name="Aoto Y."/>
            <person name="Tuganbaev T."/>
            <person name="Yaginuma M."/>
            <person name="Ueda M."/>
            <person name="Okahashi N."/>
            <person name="Amafuji K."/>
            <person name="Kiridooshi Y."/>
            <person name="Sugita K."/>
            <person name="Strazar M."/>
            <person name="Skelly A."/>
            <person name="Suda W."/>
            <person name="Hattori M."/>
            <person name="Nakamoto N."/>
            <person name="Caballero S."/>
            <person name="Norman J."/>
            <person name="Olle B."/>
            <person name="Tanoue T."/>
            <person name="Arita M."/>
            <person name="Bucci V."/>
            <person name="Atarashi K."/>
            <person name="Xavier R."/>
            <person name="Honda K."/>
        </authorList>
    </citation>
    <scope>NUCLEOTIDE SEQUENCE [LARGE SCALE GENOMIC DNA]</scope>
    <source>
        <strain evidence="2">k34-0107-D12</strain>
    </source>
</reference>
<sequence>MYCIEIPTYIEISITLTKNNMEKSGYSGILRMNIPYAEMRSVDFAQKLLYNENAVFKNDNDCRVRHTKNG</sequence>
<keyword evidence="2" id="KW-1185">Reference proteome</keyword>
<gene>
    <name evidence="1" type="ORF">K340107D12_60310</name>
</gene>
<accession>A0ABQ0C349</accession>
<protein>
    <submittedName>
        <fullName evidence="1">Uncharacterized protein</fullName>
    </submittedName>
</protein>